<gene>
    <name evidence="2" type="ORF">BACCIP111883_02327</name>
</gene>
<organism evidence="2 3">
    <name type="scientific">Sutcliffiella rhizosphaerae</name>
    <dbReference type="NCBI Taxonomy" id="2880967"/>
    <lineage>
        <taxon>Bacteria</taxon>
        <taxon>Bacillati</taxon>
        <taxon>Bacillota</taxon>
        <taxon>Bacilli</taxon>
        <taxon>Bacillales</taxon>
        <taxon>Bacillaceae</taxon>
        <taxon>Sutcliffiella</taxon>
    </lineage>
</organism>
<proteinExistence type="predicted"/>
<name>A0ABM8YNI6_9BACI</name>
<keyword evidence="1" id="KW-0472">Membrane</keyword>
<feature type="transmembrane region" description="Helical" evidence="1">
    <location>
        <begin position="6"/>
        <end position="24"/>
    </location>
</feature>
<comment type="caution">
    <text evidence="2">The sequence shown here is derived from an EMBL/GenBank/DDBJ whole genome shotgun (WGS) entry which is preliminary data.</text>
</comment>
<evidence type="ECO:0008006" key="4">
    <source>
        <dbReference type="Google" id="ProtNLM"/>
    </source>
</evidence>
<keyword evidence="1" id="KW-0812">Transmembrane</keyword>
<dbReference type="EMBL" id="CAKJTJ010000011">
    <property type="protein sequence ID" value="CAG9621554.1"/>
    <property type="molecule type" value="Genomic_DNA"/>
</dbReference>
<evidence type="ECO:0000313" key="2">
    <source>
        <dbReference type="EMBL" id="CAG9621554.1"/>
    </source>
</evidence>
<feature type="transmembrane region" description="Helical" evidence="1">
    <location>
        <begin position="54"/>
        <end position="71"/>
    </location>
</feature>
<sequence length="124" mass="14466">MELTELFFFVFIWGGLMVYFLIPFKSNAMHNPNHTFKNAVKDSLIHYVCHKKATLAYCMLILTLLGIWWFYKDLELYNTAHGGGPLEIDFSRKSAYYMVGVILFTITIYLGLVLGRTRELQKKD</sequence>
<feature type="transmembrane region" description="Helical" evidence="1">
    <location>
        <begin position="95"/>
        <end position="115"/>
    </location>
</feature>
<evidence type="ECO:0000313" key="3">
    <source>
        <dbReference type="Proteomes" id="UP000789833"/>
    </source>
</evidence>
<reference evidence="2 3" key="1">
    <citation type="submission" date="2021-10" db="EMBL/GenBank/DDBJ databases">
        <authorList>
            <person name="Criscuolo A."/>
        </authorList>
    </citation>
    <scope>NUCLEOTIDE SEQUENCE [LARGE SCALE GENOMIC DNA]</scope>
    <source>
        <strain evidence="3">CIP 111883</strain>
    </source>
</reference>
<keyword evidence="1" id="KW-1133">Transmembrane helix</keyword>
<accession>A0ABM8YNI6</accession>
<keyword evidence="3" id="KW-1185">Reference proteome</keyword>
<dbReference type="Proteomes" id="UP000789833">
    <property type="component" value="Unassembled WGS sequence"/>
</dbReference>
<evidence type="ECO:0000256" key="1">
    <source>
        <dbReference type="SAM" id="Phobius"/>
    </source>
</evidence>
<protein>
    <recommendedName>
        <fullName evidence="4">DUF2178 domain-containing protein</fullName>
    </recommendedName>
</protein>
<dbReference type="RefSeq" id="WP_230501435.1">
    <property type="nucleotide sequence ID" value="NZ_CAKJTJ010000011.1"/>
</dbReference>